<evidence type="ECO:0000313" key="1">
    <source>
        <dbReference type="EMBL" id="OPF19475.1"/>
    </source>
</evidence>
<protein>
    <submittedName>
        <fullName evidence="1">Uncharacterized protein</fullName>
    </submittedName>
</protein>
<reference evidence="1 2" key="1">
    <citation type="submission" date="2017-02" db="EMBL/GenBank/DDBJ databases">
        <title>Genome sequence of Microcystis aeruginosa KW.</title>
        <authorList>
            <person name="Oh H.-M."/>
            <person name="Ahn C.-Y."/>
            <person name="Jeong H."/>
            <person name="Srivastava A."/>
            <person name="Lee H.-G."/>
            <person name="Kang S.-R."/>
        </authorList>
    </citation>
    <scope>NUCLEOTIDE SEQUENCE [LARGE SCALE GENOMIC DNA]</scope>
    <source>
        <strain evidence="1 2">KW</strain>
    </source>
</reference>
<dbReference type="AlphaFoldDB" id="A0A1V4BXR1"/>
<organism evidence="1 2">
    <name type="scientific">Microcystis aeruginosa KW</name>
    <dbReference type="NCBI Taxonomy" id="1960155"/>
    <lineage>
        <taxon>Bacteria</taxon>
        <taxon>Bacillati</taxon>
        <taxon>Cyanobacteriota</taxon>
        <taxon>Cyanophyceae</taxon>
        <taxon>Oscillatoriophycideae</taxon>
        <taxon>Chroococcales</taxon>
        <taxon>Microcystaceae</taxon>
        <taxon>Microcystis</taxon>
    </lineage>
</organism>
<comment type="caution">
    <text evidence="1">The sequence shown here is derived from an EMBL/GenBank/DDBJ whole genome shotgun (WGS) entry which is preliminary data.</text>
</comment>
<dbReference type="Proteomes" id="UP000189835">
    <property type="component" value="Unassembled WGS sequence"/>
</dbReference>
<accession>A0A1V4BXR1</accession>
<gene>
    <name evidence="1" type="ORF">B1L04_09215</name>
</gene>
<dbReference type="EMBL" id="MVGR01000003">
    <property type="protein sequence ID" value="OPF19475.1"/>
    <property type="molecule type" value="Genomic_DNA"/>
</dbReference>
<sequence>MSLAINFYVFSYRFLSMDETRVISDNSDTIWTDENLMILNPLSIGYISGQALMHSCTHAKGEIDNQSLITGFSMKSGIYIINFN</sequence>
<evidence type="ECO:0000313" key="2">
    <source>
        <dbReference type="Proteomes" id="UP000189835"/>
    </source>
</evidence>
<name>A0A1V4BXR1_MICAE</name>
<proteinExistence type="predicted"/>